<evidence type="ECO:0000313" key="1">
    <source>
        <dbReference type="EMBL" id="QIG72757.1"/>
    </source>
</evidence>
<gene>
    <name evidence="1" type="ORF">EVB97_199</name>
</gene>
<sequence>MRYSYNLGETFDRARKRRKFEDEVMAIAGPRQYRTKKLTPCEQYICRVCNGTNQVEETGDLHRSAGIIPCPHMHCVGGIVVAETIEIKRRVRVKAISRRSEDE</sequence>
<name>A0A7S5R848_9CAUD</name>
<accession>A0A7S5R848</accession>
<dbReference type="Proteomes" id="UP000655883">
    <property type="component" value="Segment"/>
</dbReference>
<proteinExistence type="predicted"/>
<organism evidence="1 2">
    <name type="scientific">Rhizobium phage RHph_Y65</name>
    <dbReference type="NCBI Taxonomy" id="2509785"/>
    <lineage>
        <taxon>Viruses</taxon>
        <taxon>Duplodnaviria</taxon>
        <taxon>Heunggongvirae</taxon>
        <taxon>Uroviricota</taxon>
        <taxon>Caudoviricetes</taxon>
        <taxon>Kleczkowskaviridae</taxon>
        <taxon>Cuauhnahuacvirus</taxon>
        <taxon>Cuauhnahuacvirus Y65</taxon>
    </lineage>
</organism>
<reference evidence="1 2" key="1">
    <citation type="submission" date="2020-01" db="EMBL/GenBank/DDBJ databases">
        <title>Patterns of diversity and host range of bacteriophage communities associated with bean-nodulatin bacteria.</title>
        <authorList>
            <person name="Vann Cauwenberghe J."/>
            <person name="Santamaria R.I."/>
            <person name="Bustos P."/>
            <person name="Juarez S."/>
            <person name="Gonzalez V."/>
        </authorList>
    </citation>
    <scope>NUCLEOTIDE SEQUENCE [LARGE SCALE GENOMIC DNA]</scope>
    <source>
        <strain evidence="2">RHph</strain>
    </source>
</reference>
<protein>
    <submittedName>
        <fullName evidence="1">Uncharacterized protein</fullName>
    </submittedName>
</protein>
<evidence type="ECO:0000313" key="2">
    <source>
        <dbReference type="Proteomes" id="UP000655883"/>
    </source>
</evidence>
<dbReference type="EMBL" id="MN988525">
    <property type="protein sequence ID" value="QIG72757.1"/>
    <property type="molecule type" value="Genomic_DNA"/>
</dbReference>
<keyword evidence="2" id="KW-1185">Reference proteome</keyword>